<keyword evidence="1" id="KW-0812">Transmembrane</keyword>
<dbReference type="RefSeq" id="WP_157742577.1">
    <property type="nucleotide sequence ID" value="NZ_LT607409.1"/>
</dbReference>
<protein>
    <submittedName>
        <fullName evidence="2">Uncharacterized protein</fullName>
    </submittedName>
</protein>
<dbReference type="Proteomes" id="UP000198224">
    <property type="component" value="Chromosome I"/>
</dbReference>
<keyword evidence="1" id="KW-0472">Membrane</keyword>
<dbReference type="EMBL" id="LT607409">
    <property type="protein sequence ID" value="SCF19874.1"/>
    <property type="molecule type" value="Genomic_DNA"/>
</dbReference>
<dbReference type="AlphaFoldDB" id="A0A1C4YGN3"/>
<accession>A0A1C4YGN3</accession>
<name>A0A1C4YGN3_9ACTN</name>
<evidence type="ECO:0000313" key="2">
    <source>
        <dbReference type="EMBL" id="SCF19874.1"/>
    </source>
</evidence>
<keyword evidence="3" id="KW-1185">Reference proteome</keyword>
<proteinExistence type="predicted"/>
<evidence type="ECO:0000313" key="3">
    <source>
        <dbReference type="Proteomes" id="UP000198224"/>
    </source>
</evidence>
<reference evidence="3" key="1">
    <citation type="submission" date="2016-06" db="EMBL/GenBank/DDBJ databases">
        <authorList>
            <person name="Varghese N."/>
            <person name="Submissions Spin"/>
        </authorList>
    </citation>
    <scope>NUCLEOTIDE SEQUENCE [LARGE SCALE GENOMIC DNA]</scope>
    <source>
        <strain evidence="3">DSM 45160</strain>
    </source>
</reference>
<feature type="transmembrane region" description="Helical" evidence="1">
    <location>
        <begin position="33"/>
        <end position="52"/>
    </location>
</feature>
<keyword evidence="1" id="KW-1133">Transmembrane helix</keyword>
<evidence type="ECO:0000256" key="1">
    <source>
        <dbReference type="SAM" id="Phobius"/>
    </source>
</evidence>
<organism evidence="2 3">
    <name type="scientific">Micromonospora chokoriensis</name>
    <dbReference type="NCBI Taxonomy" id="356851"/>
    <lineage>
        <taxon>Bacteria</taxon>
        <taxon>Bacillati</taxon>
        <taxon>Actinomycetota</taxon>
        <taxon>Actinomycetes</taxon>
        <taxon>Micromonosporales</taxon>
        <taxon>Micromonosporaceae</taxon>
        <taxon>Micromonospora</taxon>
    </lineage>
</organism>
<sequence>MSGGSLPRTGMGVVTIGGAAGIGSYALPLPLTIAITGATAVVVGFLMIRMTFRRKQSVGQ</sequence>
<gene>
    <name evidence="2" type="ORF">GA0070612_4725</name>
</gene>